<proteinExistence type="predicted"/>
<feature type="region of interest" description="Disordered" evidence="1">
    <location>
        <begin position="41"/>
        <end position="60"/>
    </location>
</feature>
<evidence type="ECO:0000256" key="1">
    <source>
        <dbReference type="SAM" id="MobiDB-lite"/>
    </source>
</evidence>
<dbReference type="EMBL" id="CZQE01000200">
    <property type="protein sequence ID" value="CUS45002.1"/>
    <property type="molecule type" value="Genomic_DNA"/>
</dbReference>
<protein>
    <submittedName>
        <fullName evidence="2">Uncharacterized protein</fullName>
    </submittedName>
</protein>
<evidence type="ECO:0000313" key="2">
    <source>
        <dbReference type="EMBL" id="CUS45002.1"/>
    </source>
</evidence>
<organism evidence="2">
    <name type="scientific">hydrothermal vent metagenome</name>
    <dbReference type="NCBI Taxonomy" id="652676"/>
    <lineage>
        <taxon>unclassified sequences</taxon>
        <taxon>metagenomes</taxon>
        <taxon>ecological metagenomes</taxon>
    </lineage>
</organism>
<accession>A0A170PP33</accession>
<feature type="compositionally biased region" description="Basic residues" evidence="1">
    <location>
        <begin position="51"/>
        <end position="60"/>
    </location>
</feature>
<reference evidence="2" key="1">
    <citation type="submission" date="2015-10" db="EMBL/GenBank/DDBJ databases">
        <authorList>
            <person name="Gilbert D.G."/>
        </authorList>
    </citation>
    <scope>NUCLEOTIDE SEQUENCE</scope>
</reference>
<dbReference type="AlphaFoldDB" id="A0A170PP33"/>
<name>A0A170PP33_9ZZZZ</name>
<sequence length="67" mass="7713">MASELRLIWAHFLWASEAHTARHRRLSPLLGSAQYESPLELGDPSEYGHDHHARRGRGIGPRFIKRL</sequence>
<gene>
    <name evidence="2" type="ORF">MGWOODY_Smn1230</name>
</gene>